<dbReference type="PANTHER" id="PTHR45630">
    <property type="entry name" value="CATION-TRANSPORTING ATPASE-RELATED"/>
    <property type="match status" value="1"/>
</dbReference>
<feature type="domain" description="P-type ATPase A" evidence="14">
    <location>
        <begin position="197"/>
        <end position="342"/>
    </location>
</feature>
<evidence type="ECO:0000256" key="10">
    <source>
        <dbReference type="ARBA" id="ARBA00022989"/>
    </source>
</evidence>
<dbReference type="GO" id="GO:0016887">
    <property type="term" value="F:ATP hydrolysis activity"/>
    <property type="evidence" value="ECO:0007669"/>
    <property type="project" value="InterPro"/>
</dbReference>
<keyword evidence="11 13" id="KW-0472">Membrane</keyword>
<dbReference type="GO" id="GO:0046872">
    <property type="term" value="F:metal ion binding"/>
    <property type="evidence" value="ECO:0007669"/>
    <property type="project" value="UniProtKB-UniRule"/>
</dbReference>
<evidence type="ECO:0000256" key="5">
    <source>
        <dbReference type="ARBA" id="ARBA00022723"/>
    </source>
</evidence>
<dbReference type="InterPro" id="IPR001757">
    <property type="entry name" value="P_typ_ATPase"/>
</dbReference>
<dbReference type="Pfam" id="PF00122">
    <property type="entry name" value="E1-E2_ATPase"/>
    <property type="match status" value="1"/>
</dbReference>
<dbReference type="OrthoDB" id="48943at2759"/>
<evidence type="ECO:0000256" key="7">
    <source>
        <dbReference type="ARBA" id="ARBA00022840"/>
    </source>
</evidence>
<evidence type="ECO:0000313" key="17">
    <source>
        <dbReference type="Proteomes" id="UP000324800"/>
    </source>
</evidence>
<dbReference type="PROSITE" id="PS00154">
    <property type="entry name" value="ATPASE_E1_E2"/>
    <property type="match status" value="1"/>
</dbReference>
<keyword evidence="9 13" id="KW-1278">Translocase</keyword>
<evidence type="ECO:0000256" key="11">
    <source>
        <dbReference type="ARBA" id="ARBA00023136"/>
    </source>
</evidence>
<feature type="domain" description="P5B-type ATPase N-terminal" evidence="15">
    <location>
        <begin position="22"/>
        <end position="105"/>
    </location>
</feature>
<feature type="transmembrane region" description="Helical" evidence="13">
    <location>
        <begin position="359"/>
        <end position="382"/>
    </location>
</feature>
<dbReference type="Gene3D" id="1.20.1110.10">
    <property type="entry name" value="Calcium-transporting ATPase, transmembrane domain"/>
    <property type="match status" value="1"/>
</dbReference>
<dbReference type="GO" id="GO:0019829">
    <property type="term" value="F:ATPase-coupled monoatomic cation transmembrane transporter activity"/>
    <property type="evidence" value="ECO:0007669"/>
    <property type="project" value="UniProtKB-UniRule"/>
</dbReference>
<dbReference type="FunFam" id="1.20.1110.10:FF:000023">
    <property type="entry name" value="Cation-transporting ATPase"/>
    <property type="match status" value="1"/>
</dbReference>
<dbReference type="InterPro" id="IPR023298">
    <property type="entry name" value="ATPase_P-typ_TM_dom_sf"/>
</dbReference>
<comment type="caution">
    <text evidence="13">Lacks conserved residue(s) required for the propagation of feature annotation.</text>
</comment>
<evidence type="ECO:0000256" key="8">
    <source>
        <dbReference type="ARBA" id="ARBA00022842"/>
    </source>
</evidence>
<dbReference type="InterPro" id="IPR059000">
    <property type="entry name" value="ATPase_P-type_domA"/>
</dbReference>
<evidence type="ECO:0000259" key="15">
    <source>
        <dbReference type="Pfam" id="PF12409"/>
    </source>
</evidence>
<dbReference type="Gene3D" id="2.70.150.10">
    <property type="entry name" value="Calcium-transporting ATPase, cytoplasmic transduction domain A"/>
    <property type="match status" value="1"/>
</dbReference>
<organism evidence="16 17">
    <name type="scientific">Streblomastix strix</name>
    <dbReference type="NCBI Taxonomy" id="222440"/>
    <lineage>
        <taxon>Eukaryota</taxon>
        <taxon>Metamonada</taxon>
        <taxon>Preaxostyla</taxon>
        <taxon>Oxymonadida</taxon>
        <taxon>Streblomastigidae</taxon>
        <taxon>Streblomastix</taxon>
    </lineage>
</organism>
<evidence type="ECO:0000256" key="6">
    <source>
        <dbReference type="ARBA" id="ARBA00022741"/>
    </source>
</evidence>
<proteinExistence type="inferred from homology"/>
<dbReference type="InterPro" id="IPR018303">
    <property type="entry name" value="ATPase_P-typ_P_site"/>
</dbReference>
<dbReference type="NCBIfam" id="TIGR01494">
    <property type="entry name" value="ATPase_P-type"/>
    <property type="match status" value="1"/>
</dbReference>
<dbReference type="EMBL" id="SNRW01004660">
    <property type="protein sequence ID" value="KAA6386769.1"/>
    <property type="molecule type" value="Genomic_DNA"/>
</dbReference>
<dbReference type="SUPFAM" id="SSF81653">
    <property type="entry name" value="Calcium ATPase, transduction domain A"/>
    <property type="match status" value="1"/>
</dbReference>
<keyword evidence="3" id="KW-0597">Phosphoprotein</keyword>
<dbReference type="SUPFAM" id="SSF81665">
    <property type="entry name" value="Calcium ATPase, transmembrane domain M"/>
    <property type="match status" value="1"/>
</dbReference>
<keyword evidence="4 13" id="KW-0812">Transmembrane</keyword>
<evidence type="ECO:0000256" key="13">
    <source>
        <dbReference type="RuleBase" id="RU362082"/>
    </source>
</evidence>
<comment type="subcellular location">
    <subcellularLocation>
        <location evidence="1 13">Membrane</location>
        <topology evidence="1 13">Multi-pass membrane protein</topology>
    </subcellularLocation>
</comment>
<sequence>MANKEVDLQDRSKMDYENIQNIQFYAASTIRRIFFIFGCFASLGVLKLISHWIKTLFIILNYNKVPIKHRIDYKAVKAIIKDAYGQIIICDHTIRNIQGKQVDGLKQDDVQQIADHNGENSIEIPVPPLFSIIIDEGLNPFIFFQLFSITVWLCIDYYIYASVIAIITTISVFLSVYQTRRNLIDLHDKTLTEAKLVTVFRRGGDNQSNKININTKELLPGDVYEVNDGDIMPCDSLLLSGNCVVDESMLTGESNAVIKTEIPHIINSQKSEQSDDELTDNQNQQNNELLDIDHHKQYILFGGTHVIRSRNISTETGDNTSSRAFVLRTGFSTAKGQLVRSILFPKPTTFKFYEDSFKFVGVMGILAVIGFIITGIAQYHYGASWFDIFFRAADLVTIAVPPQLPVVISSAQGYSIRRLKMKNIFCIAPQRINFAGKVKVVCFDKTGTLTEDGLGVKAH</sequence>
<comment type="caution">
    <text evidence="16">The sequence shown here is derived from an EMBL/GenBank/DDBJ whole genome shotgun (WGS) entry which is preliminary data.</text>
</comment>
<reference evidence="16 17" key="1">
    <citation type="submission" date="2019-03" db="EMBL/GenBank/DDBJ databases">
        <title>Single cell metagenomics reveals metabolic interactions within the superorganism composed of flagellate Streblomastix strix and complex community of Bacteroidetes bacteria on its surface.</title>
        <authorList>
            <person name="Treitli S.C."/>
            <person name="Kolisko M."/>
            <person name="Husnik F."/>
            <person name="Keeling P."/>
            <person name="Hampl V."/>
        </authorList>
    </citation>
    <scope>NUCLEOTIDE SEQUENCE [LARGE SCALE GENOMIC DNA]</scope>
    <source>
        <strain evidence="16">ST1C</strain>
    </source>
</reference>
<name>A0A5J4VWW7_9EUKA</name>
<dbReference type="EC" id="7.2.2.-" evidence="13"/>
<evidence type="ECO:0000259" key="14">
    <source>
        <dbReference type="Pfam" id="PF00122"/>
    </source>
</evidence>
<accession>A0A5J4VWW7</accession>
<evidence type="ECO:0000256" key="4">
    <source>
        <dbReference type="ARBA" id="ARBA00022692"/>
    </source>
</evidence>
<dbReference type="Pfam" id="PF12409">
    <property type="entry name" value="P5-ATPase"/>
    <property type="match status" value="1"/>
</dbReference>
<dbReference type="GO" id="GO:0005524">
    <property type="term" value="F:ATP binding"/>
    <property type="evidence" value="ECO:0007669"/>
    <property type="project" value="UniProtKB-UniRule"/>
</dbReference>
<keyword evidence="7 13" id="KW-0067">ATP-binding</keyword>
<gene>
    <name evidence="16" type="ORF">EZS28_017704</name>
</gene>
<dbReference type="PRINTS" id="PR00119">
    <property type="entry name" value="CATATPASE"/>
</dbReference>
<keyword evidence="10 13" id="KW-1133">Transmembrane helix</keyword>
<comment type="catalytic activity">
    <reaction evidence="12 13">
        <text>ATP + H2O = ADP + phosphate + H(+)</text>
        <dbReference type="Rhea" id="RHEA:13065"/>
        <dbReference type="ChEBI" id="CHEBI:15377"/>
        <dbReference type="ChEBI" id="CHEBI:15378"/>
        <dbReference type="ChEBI" id="CHEBI:30616"/>
        <dbReference type="ChEBI" id="CHEBI:43474"/>
        <dbReference type="ChEBI" id="CHEBI:456216"/>
    </reaction>
</comment>
<keyword evidence="8 13" id="KW-0460">Magnesium</keyword>
<dbReference type="PANTHER" id="PTHR45630:SF8">
    <property type="entry name" value="CATION-TRANSPORTING ATPASE"/>
    <property type="match status" value="1"/>
</dbReference>
<protein>
    <recommendedName>
        <fullName evidence="13">Cation-transporting ATPase</fullName>
        <ecNumber evidence="13">7.2.2.-</ecNumber>
    </recommendedName>
</protein>
<dbReference type="InterPro" id="IPR047819">
    <property type="entry name" value="P5A-ATPase_N"/>
</dbReference>
<evidence type="ECO:0000313" key="16">
    <source>
        <dbReference type="EMBL" id="KAA6386769.1"/>
    </source>
</evidence>
<evidence type="ECO:0000256" key="9">
    <source>
        <dbReference type="ARBA" id="ARBA00022967"/>
    </source>
</evidence>
<comment type="similarity">
    <text evidence="2 13">Belongs to the cation transport ATPase (P-type) (TC 3.A.3) family. Type V subfamily.</text>
</comment>
<keyword evidence="6 13" id="KW-0547">Nucleotide-binding</keyword>
<feature type="transmembrane region" description="Helical" evidence="13">
    <location>
        <begin position="33"/>
        <end position="53"/>
    </location>
</feature>
<dbReference type="GO" id="GO:0016020">
    <property type="term" value="C:membrane"/>
    <property type="evidence" value="ECO:0007669"/>
    <property type="project" value="UniProtKB-SubCell"/>
</dbReference>
<evidence type="ECO:0000256" key="12">
    <source>
        <dbReference type="ARBA" id="ARBA00049360"/>
    </source>
</evidence>
<dbReference type="InterPro" id="IPR006544">
    <property type="entry name" value="P-type_TPase_V"/>
</dbReference>
<evidence type="ECO:0000256" key="1">
    <source>
        <dbReference type="ARBA" id="ARBA00004141"/>
    </source>
</evidence>
<keyword evidence="5 13" id="KW-0479">Metal-binding</keyword>
<dbReference type="GO" id="GO:0140358">
    <property type="term" value="F:P-type transmembrane transporter activity"/>
    <property type="evidence" value="ECO:0007669"/>
    <property type="project" value="InterPro"/>
</dbReference>
<evidence type="ECO:0000256" key="3">
    <source>
        <dbReference type="ARBA" id="ARBA00022553"/>
    </source>
</evidence>
<dbReference type="AlphaFoldDB" id="A0A5J4VWW7"/>
<dbReference type="Proteomes" id="UP000324800">
    <property type="component" value="Unassembled WGS sequence"/>
</dbReference>
<evidence type="ECO:0000256" key="2">
    <source>
        <dbReference type="ARBA" id="ARBA00006000"/>
    </source>
</evidence>
<dbReference type="InterPro" id="IPR008250">
    <property type="entry name" value="ATPase_P-typ_transduc_dom_A_sf"/>
</dbReference>
<feature type="transmembrane region" description="Helical" evidence="13">
    <location>
        <begin position="157"/>
        <end position="177"/>
    </location>
</feature>